<gene>
    <name evidence="2" type="ORF">CRM92_07190</name>
</gene>
<evidence type="ECO:0000313" key="2">
    <source>
        <dbReference type="EMBL" id="PEN15880.1"/>
    </source>
</evidence>
<dbReference type="Proteomes" id="UP000219947">
    <property type="component" value="Unassembled WGS sequence"/>
</dbReference>
<dbReference type="PROSITE" id="PS51318">
    <property type="entry name" value="TAT"/>
    <property type="match status" value="1"/>
</dbReference>
<name>A0A2A8D4T6_9MICC</name>
<proteinExistence type="predicted"/>
<dbReference type="InterPro" id="IPR006311">
    <property type="entry name" value="TAT_signal"/>
</dbReference>
<sequence length="168" mass="18051">MPNEHSGISRRRLLRTASVGVPAAGVLALGSSIVSIPAAQSLEADGYWGSETTSQLQKFFFKIFAQELGQPTYGYEDGVVKYQPVSQQSANPGLGSGWQWESDGGAQGYDFTIYYLQRWLGGVEADGTIGPSTIKALQNHYGLTADGRLDGPSETIKALQNEISQYVG</sequence>
<keyword evidence="3" id="KW-1185">Reference proteome</keyword>
<reference evidence="2" key="1">
    <citation type="submission" date="2017-10" db="EMBL/GenBank/DDBJ databases">
        <title>Kefir isolates.</title>
        <authorList>
            <person name="Kim Y."/>
            <person name="Blasche S."/>
        </authorList>
    </citation>
    <scope>NUCLEOTIDE SEQUENCE [LARGE SCALE GENOMIC DNA]</scope>
    <source>
        <strain evidence="2">OG2-2</strain>
    </source>
</reference>
<evidence type="ECO:0000259" key="1">
    <source>
        <dbReference type="Pfam" id="PF09374"/>
    </source>
</evidence>
<accession>A0A2A8D4T6</accession>
<feature type="domain" description="Peptidoglycan binding" evidence="1">
    <location>
        <begin position="113"/>
        <end position="141"/>
    </location>
</feature>
<dbReference type="AlphaFoldDB" id="A0A2A8D4T6"/>
<evidence type="ECO:0000313" key="3">
    <source>
        <dbReference type="Proteomes" id="UP000219947"/>
    </source>
</evidence>
<comment type="caution">
    <text evidence="2">The sequence shown here is derived from an EMBL/GenBank/DDBJ whole genome shotgun (WGS) entry which is preliminary data.</text>
</comment>
<dbReference type="InterPro" id="IPR018537">
    <property type="entry name" value="Peptidoglycan-bd_3"/>
</dbReference>
<dbReference type="Pfam" id="PF09374">
    <property type="entry name" value="PG_binding_3"/>
    <property type="match status" value="1"/>
</dbReference>
<protein>
    <submittedName>
        <fullName evidence="2">Muramidase</fullName>
    </submittedName>
</protein>
<dbReference type="RefSeq" id="WP_098042769.1">
    <property type="nucleotide sequence ID" value="NZ_CAURLQ010000044.1"/>
</dbReference>
<dbReference type="EMBL" id="PDEV01000003">
    <property type="protein sequence ID" value="PEN15880.1"/>
    <property type="molecule type" value="Genomic_DNA"/>
</dbReference>
<organism evidence="2 3">
    <name type="scientific">Rothia dentocariosa</name>
    <dbReference type="NCBI Taxonomy" id="2047"/>
    <lineage>
        <taxon>Bacteria</taxon>
        <taxon>Bacillati</taxon>
        <taxon>Actinomycetota</taxon>
        <taxon>Actinomycetes</taxon>
        <taxon>Micrococcales</taxon>
        <taxon>Micrococcaceae</taxon>
        <taxon>Rothia</taxon>
    </lineage>
</organism>